<dbReference type="GO" id="GO:0016798">
    <property type="term" value="F:hydrolase activity, acting on glycosyl bonds"/>
    <property type="evidence" value="ECO:0007669"/>
    <property type="project" value="InterPro"/>
</dbReference>
<name>A0A919GNG9_9ACTN</name>
<dbReference type="SUPFAM" id="SSF49899">
    <property type="entry name" value="Concanavalin A-like lectins/glucanases"/>
    <property type="match status" value="1"/>
</dbReference>
<proteinExistence type="predicted"/>
<reference evidence="4" key="2">
    <citation type="submission" date="2020-09" db="EMBL/GenBank/DDBJ databases">
        <authorList>
            <person name="Sun Q."/>
            <person name="Zhou Y."/>
        </authorList>
    </citation>
    <scope>NUCLEOTIDE SEQUENCE</scope>
    <source>
        <strain evidence="4">CGMCC 4.7403</strain>
    </source>
</reference>
<gene>
    <name evidence="4" type="ORF">GCM10017771_30410</name>
</gene>
<dbReference type="Gene3D" id="2.60.120.200">
    <property type="match status" value="1"/>
</dbReference>
<dbReference type="AlphaFoldDB" id="A0A919GNG9"/>
<dbReference type="RefSeq" id="WP_189782990.1">
    <property type="nucleotide sequence ID" value="NZ_BNAT01000009.1"/>
</dbReference>
<feature type="domain" description="CBM-cenC" evidence="3">
    <location>
        <begin position="94"/>
        <end position="202"/>
    </location>
</feature>
<dbReference type="InterPro" id="IPR003305">
    <property type="entry name" value="CenC_carb-bd"/>
</dbReference>
<sequence length="770" mass="82869">MTRLAALVGFGNTVTDSSITWTDITQWVDIVNAGVTVNNRGAQNEQSETQPATCSLVLDNSDGRFTAGRASSPYSPNVVLNCPIQVAVISADKNLMPNCSFESGVSEWTSSGTPTRVTDATHLQDGATAMKITWGAVSGQTMTSPVIYGLDIGQTYTFSAYVWVPTGDAPVQLSVAGSNIGSQSTVFDAFQRLTVSWTATSTSHQVRVRAVGTPAAGDVVWVDACQIEEGTSATTFDSNGAQTHNRFFGMVNDWPTEWEGLGSKVSITCTDIFKWFSRADALRPMLIQEVLLDGPLVYYPMGEGAESTSCGDESGTVGPSSLTTQQEGSGGTLTFATGAGPLDSLGTPTFTPLDAGNGQYLRADLGQEFRTQSTNQFILVEAWFSTSTGRNILTVFSSDEGYYQIWYVSSSTGFLMCESRHPQFGVSTDIVGGSDLRNGQVHHFVYEENFRAVYVDGVEQLGPFSGIHNTANLDTLHVGASQNGSNLWQGTVSHVALYVSGTLTAADLAGHYTTGTTAHSGETSSARMSRLASYVGLNVTTQGTTFSPVERQVSLGQSALQHLREVERTEDGKLLSSRSSAALLFQSRSLRYNPAPAFSVAYADLETKDVKLAYDDQKLVNTLSLSRPTGSQTRIVNTASRDTYGPYEPSTLELFTTTDTAMVDRGNWIVNRFGDPLPELRTVPLEASTLGLSTYRSILNADVSSAFTVTSLPDQAPASSLTCTIEGYSETITHRQHRLSLHTSRTDRDTRWVLDDATYSVLGTTTRLGF</sequence>
<dbReference type="EMBL" id="BNAT01000009">
    <property type="protein sequence ID" value="GHH87802.1"/>
    <property type="molecule type" value="Genomic_DNA"/>
</dbReference>
<evidence type="ECO:0000256" key="1">
    <source>
        <dbReference type="ARBA" id="ARBA00022801"/>
    </source>
</evidence>
<evidence type="ECO:0000313" key="5">
    <source>
        <dbReference type="Proteomes" id="UP000603227"/>
    </source>
</evidence>
<evidence type="ECO:0000313" key="4">
    <source>
        <dbReference type="EMBL" id="GHH87802.1"/>
    </source>
</evidence>
<keyword evidence="5" id="KW-1185">Reference proteome</keyword>
<dbReference type="Gene3D" id="2.60.120.260">
    <property type="entry name" value="Galactose-binding domain-like"/>
    <property type="match status" value="1"/>
</dbReference>
<dbReference type="InterPro" id="IPR008979">
    <property type="entry name" value="Galactose-bd-like_sf"/>
</dbReference>
<dbReference type="InterPro" id="IPR013320">
    <property type="entry name" value="ConA-like_dom_sf"/>
</dbReference>
<organism evidence="4 5">
    <name type="scientific">Streptomyces capitiformicae</name>
    <dbReference type="NCBI Taxonomy" id="2014920"/>
    <lineage>
        <taxon>Bacteria</taxon>
        <taxon>Bacillati</taxon>
        <taxon>Actinomycetota</taxon>
        <taxon>Actinomycetes</taxon>
        <taxon>Kitasatosporales</taxon>
        <taxon>Streptomycetaceae</taxon>
        <taxon>Streptomyces</taxon>
    </lineage>
</organism>
<comment type="caution">
    <text evidence="4">The sequence shown here is derived from an EMBL/GenBank/DDBJ whole genome shotgun (WGS) entry which is preliminary data.</text>
</comment>
<evidence type="ECO:0000256" key="2">
    <source>
        <dbReference type="SAM" id="MobiDB-lite"/>
    </source>
</evidence>
<accession>A0A919GNG9</accession>
<feature type="region of interest" description="Disordered" evidence="2">
    <location>
        <begin position="307"/>
        <end position="329"/>
    </location>
</feature>
<dbReference type="Pfam" id="PF02018">
    <property type="entry name" value="CBM_4_9"/>
    <property type="match status" value="1"/>
</dbReference>
<dbReference type="Proteomes" id="UP000603227">
    <property type="component" value="Unassembled WGS sequence"/>
</dbReference>
<keyword evidence="1" id="KW-0378">Hydrolase</keyword>
<evidence type="ECO:0000259" key="3">
    <source>
        <dbReference type="Pfam" id="PF02018"/>
    </source>
</evidence>
<reference evidence="4" key="1">
    <citation type="journal article" date="2014" name="Int. J. Syst. Evol. Microbiol.">
        <title>Complete genome sequence of Corynebacterium casei LMG S-19264T (=DSM 44701T), isolated from a smear-ripened cheese.</title>
        <authorList>
            <consortium name="US DOE Joint Genome Institute (JGI-PGF)"/>
            <person name="Walter F."/>
            <person name="Albersmeier A."/>
            <person name="Kalinowski J."/>
            <person name="Ruckert C."/>
        </authorList>
    </citation>
    <scope>NUCLEOTIDE SEQUENCE</scope>
    <source>
        <strain evidence="4">CGMCC 4.7403</strain>
    </source>
</reference>
<dbReference type="SUPFAM" id="SSF49785">
    <property type="entry name" value="Galactose-binding domain-like"/>
    <property type="match status" value="1"/>
</dbReference>
<protein>
    <recommendedName>
        <fullName evidence="3">CBM-cenC domain-containing protein</fullName>
    </recommendedName>
</protein>